<dbReference type="OrthoDB" id="442863at2759"/>
<dbReference type="EMBL" id="GL435793">
    <property type="protein sequence ID" value="EFN72612.1"/>
    <property type="molecule type" value="Genomic_DNA"/>
</dbReference>
<dbReference type="AlphaFoldDB" id="E2A1S7"/>
<dbReference type="Pfam" id="PF22770">
    <property type="entry name" value="POP1_C"/>
    <property type="match status" value="1"/>
</dbReference>
<dbReference type="InterPro" id="IPR055079">
    <property type="entry name" value="POP1_C"/>
</dbReference>
<keyword evidence="3" id="KW-1185">Reference proteome</keyword>
<evidence type="ECO:0000313" key="2">
    <source>
        <dbReference type="EMBL" id="EFN72612.1"/>
    </source>
</evidence>
<dbReference type="InParanoid" id="E2A1S7"/>
<name>E2A1S7_CAMFO</name>
<proteinExistence type="predicted"/>
<organism evidence="3">
    <name type="scientific">Camponotus floridanus</name>
    <name type="common">Florida carpenter ant</name>
    <dbReference type="NCBI Taxonomy" id="104421"/>
    <lineage>
        <taxon>Eukaryota</taxon>
        <taxon>Metazoa</taxon>
        <taxon>Ecdysozoa</taxon>
        <taxon>Arthropoda</taxon>
        <taxon>Hexapoda</taxon>
        <taxon>Insecta</taxon>
        <taxon>Pterygota</taxon>
        <taxon>Neoptera</taxon>
        <taxon>Endopterygota</taxon>
        <taxon>Hymenoptera</taxon>
        <taxon>Apocrita</taxon>
        <taxon>Aculeata</taxon>
        <taxon>Formicoidea</taxon>
        <taxon>Formicidae</taxon>
        <taxon>Formicinae</taxon>
        <taxon>Camponotus</taxon>
    </lineage>
</organism>
<evidence type="ECO:0000259" key="1">
    <source>
        <dbReference type="Pfam" id="PF22770"/>
    </source>
</evidence>
<protein>
    <recommendedName>
        <fullName evidence="1">POP1 C-terminal domain-containing protein</fullName>
    </recommendedName>
</protein>
<evidence type="ECO:0000313" key="3">
    <source>
        <dbReference type="Proteomes" id="UP000000311"/>
    </source>
</evidence>
<dbReference type="STRING" id="104421.E2A1S7"/>
<feature type="domain" description="POP1 C-terminal" evidence="1">
    <location>
        <begin position="41"/>
        <end position="134"/>
    </location>
</feature>
<dbReference type="Proteomes" id="UP000000311">
    <property type="component" value="Unassembled WGS sequence"/>
</dbReference>
<sequence>MLRRLHWRQLEQLRRRVKRKKMFLGNILPGKFDVIPDESNRAKLWKHRKMMLDHMKEMRIFYLPESMEVRHSCDREVMGYVTIGGCSFLRGEHIGIGYVTLPSPLKIIRKKSNIVLVRNTAELQYRFARLEILVDINRRYK</sequence>
<gene>
    <name evidence="2" type="ORF">EAG_12855</name>
</gene>
<accession>E2A1S7</accession>
<reference evidence="2 3" key="1">
    <citation type="journal article" date="2010" name="Science">
        <title>Genomic comparison of the ants Camponotus floridanus and Harpegnathos saltator.</title>
        <authorList>
            <person name="Bonasio R."/>
            <person name="Zhang G."/>
            <person name="Ye C."/>
            <person name="Mutti N.S."/>
            <person name="Fang X."/>
            <person name="Qin N."/>
            <person name="Donahue G."/>
            <person name="Yang P."/>
            <person name="Li Q."/>
            <person name="Li C."/>
            <person name="Zhang P."/>
            <person name="Huang Z."/>
            <person name="Berger S.L."/>
            <person name="Reinberg D."/>
            <person name="Wang J."/>
            <person name="Liebig J."/>
        </authorList>
    </citation>
    <scope>NUCLEOTIDE SEQUENCE [LARGE SCALE GENOMIC DNA]</scope>
    <source>
        <strain evidence="3">C129</strain>
    </source>
</reference>